<dbReference type="Proteomes" id="UP001254075">
    <property type="component" value="Unassembled WGS sequence"/>
</dbReference>
<sequence>MTWRNRAVTGIVTVSLVGLLGLAVSLLLFLLGLETPAVDLDQLL</sequence>
<dbReference type="EMBL" id="JAVLAM010000001">
    <property type="protein sequence ID" value="MDT7013368.1"/>
    <property type="molecule type" value="Genomic_DNA"/>
</dbReference>
<protein>
    <recommendedName>
        <fullName evidence="4">Iron ABC transporter permease</fullName>
    </recommendedName>
</protein>
<evidence type="ECO:0000313" key="3">
    <source>
        <dbReference type="Proteomes" id="UP001254075"/>
    </source>
</evidence>
<comment type="caution">
    <text evidence="2">The sequence shown here is derived from an EMBL/GenBank/DDBJ whole genome shotgun (WGS) entry which is preliminary data.</text>
</comment>
<dbReference type="AlphaFoldDB" id="A0AAW8W3P8"/>
<accession>A0AAW8W3P8</accession>
<keyword evidence="1" id="KW-1133">Transmembrane helix</keyword>
<gene>
    <name evidence="2" type="ORF">RI532_02870</name>
</gene>
<evidence type="ECO:0008006" key="4">
    <source>
        <dbReference type="Google" id="ProtNLM"/>
    </source>
</evidence>
<evidence type="ECO:0000256" key="1">
    <source>
        <dbReference type="SAM" id="Phobius"/>
    </source>
</evidence>
<feature type="transmembrane region" description="Helical" evidence="1">
    <location>
        <begin position="7"/>
        <end position="31"/>
    </location>
</feature>
<keyword evidence="1" id="KW-0812">Transmembrane</keyword>
<evidence type="ECO:0000313" key="2">
    <source>
        <dbReference type="EMBL" id="MDT7013368.1"/>
    </source>
</evidence>
<name>A0AAW8W3P8_9LACO</name>
<keyword evidence="1" id="KW-0472">Membrane</keyword>
<organism evidence="2 3">
    <name type="scientific">Levilactobacillus namurensis</name>
    <dbReference type="NCBI Taxonomy" id="380393"/>
    <lineage>
        <taxon>Bacteria</taxon>
        <taxon>Bacillati</taxon>
        <taxon>Bacillota</taxon>
        <taxon>Bacilli</taxon>
        <taxon>Lactobacillales</taxon>
        <taxon>Lactobacillaceae</taxon>
        <taxon>Levilactobacillus</taxon>
    </lineage>
</organism>
<reference evidence="2" key="1">
    <citation type="submission" date="2023-08" db="EMBL/GenBank/DDBJ databases">
        <authorList>
            <person name="Page C.A."/>
            <person name="Perez-Diaz I.M."/>
        </authorList>
    </citation>
    <scope>NUCLEOTIDE SEQUENCE</scope>
    <source>
        <strain evidence="2">3.8.38</strain>
    </source>
</reference>
<proteinExistence type="predicted"/>